<dbReference type="InterPro" id="IPR003959">
    <property type="entry name" value="ATPase_AAA_core"/>
</dbReference>
<reference evidence="3" key="1">
    <citation type="submission" date="2023-08" db="EMBL/GenBank/DDBJ databases">
        <title>Functional and genomic diversity of the sorghum phyllosphere microbiome.</title>
        <authorList>
            <person name="Shade A."/>
        </authorList>
    </citation>
    <scope>NUCLEOTIDE SEQUENCE</scope>
    <source>
        <strain evidence="3">SORGH_AS_0974</strain>
    </source>
</reference>
<dbReference type="PANTHER" id="PTHR43581">
    <property type="entry name" value="ATP/GTP PHOSPHATASE"/>
    <property type="match status" value="1"/>
</dbReference>
<dbReference type="InterPro" id="IPR034139">
    <property type="entry name" value="TOPRIM_OLD"/>
</dbReference>
<keyword evidence="3" id="KW-0378">Hydrolase</keyword>
<evidence type="ECO:0000259" key="2">
    <source>
        <dbReference type="Pfam" id="PF20469"/>
    </source>
</evidence>
<dbReference type="Pfam" id="PF20469">
    <property type="entry name" value="OLD-like_TOPRIM"/>
    <property type="match status" value="1"/>
</dbReference>
<feature type="domain" description="ATPase AAA-type core" evidence="1">
    <location>
        <begin position="26"/>
        <end position="321"/>
    </location>
</feature>
<feature type="domain" description="OLD protein-like TOPRIM" evidence="2">
    <location>
        <begin position="363"/>
        <end position="435"/>
    </location>
</feature>
<dbReference type="EMBL" id="JAVIZC010000003">
    <property type="protein sequence ID" value="MDR6104242.1"/>
    <property type="molecule type" value="Genomic_DNA"/>
</dbReference>
<sequence>MPTIRKLDIRNFRGIKHLSWMPSPGFNCLIGPGDSGKTSILDAIDLCLGARRVAAFTDADFYNLDVSEPIAITVVLGSLEDELKKLDAYGDFLRGYDSTLGDLEEEPGNGLETSLCVKLTVAQDLEPVWTLKSTRAAAKGLERDLKWADRERLSPMRLGALGDTHLAWRRGSLLNKLSDEKPDTSGVLSAAARDARTAFGGKAKGQLTDAIDIVNATAKSLGISVGATATAMLDIHSVTFGSGTISLHDETGIPLRGMGTGSKRLLTAGLHKEASKATSIALVDEIEIGLEPHRIVRFLKSLGSKDKVPSVQVFATSHSPIALQELSHGQVHVVRHDKALGHTDVLAVPADAQGALRATSNAFLAKSVLICEGKTEIGFIRGIDLFRIEVKGKESIDAAGVSLLDCDGGSETRPFERAASFQSLGYRVAIFIDNDRAIPATEAKRFTDNGGELFHWADGQSIEDAIICSASDATVLAILEAAVELNPDDVSSIDGKIRTASGGQLNLEDAKALAEIGCLTLQQKGWIAKAAGGKKGWFKDIGRMESLARDVIAPKFNEFDTPFRTVVQSILTWAVK</sequence>
<evidence type="ECO:0000313" key="3">
    <source>
        <dbReference type="EMBL" id="MDR6104242.1"/>
    </source>
</evidence>
<dbReference type="RefSeq" id="WP_309772407.1">
    <property type="nucleotide sequence ID" value="NZ_JAVIZC010000003.1"/>
</dbReference>
<protein>
    <submittedName>
        <fullName evidence="3">ATP-dependent endonuclease of OLD family</fullName>
    </submittedName>
</protein>
<dbReference type="AlphaFoldDB" id="A0AAJ2BG03"/>
<dbReference type="Gene3D" id="3.40.50.300">
    <property type="entry name" value="P-loop containing nucleotide triphosphate hydrolases"/>
    <property type="match status" value="1"/>
</dbReference>
<dbReference type="Proteomes" id="UP001255601">
    <property type="component" value="Unassembled WGS sequence"/>
</dbReference>
<dbReference type="GO" id="GO:0016887">
    <property type="term" value="F:ATP hydrolysis activity"/>
    <property type="evidence" value="ECO:0007669"/>
    <property type="project" value="InterPro"/>
</dbReference>
<dbReference type="Pfam" id="PF13304">
    <property type="entry name" value="AAA_21"/>
    <property type="match status" value="1"/>
</dbReference>
<name>A0AAJ2BG03_9HYPH</name>
<keyword evidence="3" id="KW-0255">Endonuclease</keyword>
<dbReference type="PANTHER" id="PTHR43581:SF3">
    <property type="entry name" value="AAA+ ATPASE DOMAIN-CONTAINING PROTEIN"/>
    <property type="match status" value="1"/>
</dbReference>
<dbReference type="InterPro" id="IPR051396">
    <property type="entry name" value="Bact_Antivir_Def_Nuclease"/>
</dbReference>
<keyword evidence="3" id="KW-0540">Nuclease</keyword>
<evidence type="ECO:0000259" key="1">
    <source>
        <dbReference type="Pfam" id="PF13304"/>
    </source>
</evidence>
<accession>A0AAJ2BG03</accession>
<dbReference type="GO" id="GO:0004519">
    <property type="term" value="F:endonuclease activity"/>
    <property type="evidence" value="ECO:0007669"/>
    <property type="project" value="UniProtKB-KW"/>
</dbReference>
<organism evidence="3 4">
    <name type="scientific">Agrobacterium larrymoorei</name>
    <dbReference type="NCBI Taxonomy" id="160699"/>
    <lineage>
        <taxon>Bacteria</taxon>
        <taxon>Pseudomonadati</taxon>
        <taxon>Pseudomonadota</taxon>
        <taxon>Alphaproteobacteria</taxon>
        <taxon>Hyphomicrobiales</taxon>
        <taxon>Rhizobiaceae</taxon>
        <taxon>Rhizobium/Agrobacterium group</taxon>
        <taxon>Agrobacterium</taxon>
    </lineage>
</organism>
<dbReference type="InterPro" id="IPR027417">
    <property type="entry name" value="P-loop_NTPase"/>
</dbReference>
<gene>
    <name evidence="3" type="ORF">QE369_004439</name>
</gene>
<evidence type="ECO:0000313" key="4">
    <source>
        <dbReference type="Proteomes" id="UP001255601"/>
    </source>
</evidence>
<dbReference type="SUPFAM" id="SSF52540">
    <property type="entry name" value="P-loop containing nucleoside triphosphate hydrolases"/>
    <property type="match status" value="1"/>
</dbReference>
<proteinExistence type="predicted"/>
<comment type="caution">
    <text evidence="3">The sequence shown here is derived from an EMBL/GenBank/DDBJ whole genome shotgun (WGS) entry which is preliminary data.</text>
</comment>
<dbReference type="GO" id="GO:0005524">
    <property type="term" value="F:ATP binding"/>
    <property type="evidence" value="ECO:0007669"/>
    <property type="project" value="InterPro"/>
</dbReference>